<proteinExistence type="predicted"/>
<keyword evidence="2" id="KW-1185">Reference proteome</keyword>
<dbReference type="Proteomes" id="UP000326396">
    <property type="component" value="Unassembled WGS sequence"/>
</dbReference>
<gene>
    <name evidence="1" type="ORF">E3N88_41567</name>
</gene>
<dbReference type="EMBL" id="SZYD01000062">
    <property type="protein sequence ID" value="KAD2243186.1"/>
    <property type="molecule type" value="Genomic_DNA"/>
</dbReference>
<comment type="caution">
    <text evidence="1">The sequence shown here is derived from an EMBL/GenBank/DDBJ whole genome shotgun (WGS) entry which is preliminary data.</text>
</comment>
<evidence type="ECO:0000313" key="1">
    <source>
        <dbReference type="EMBL" id="KAD2243186.1"/>
    </source>
</evidence>
<protein>
    <recommendedName>
        <fullName evidence="3">Reverse transcriptase Ty1/copia-type domain-containing protein</fullName>
    </recommendedName>
</protein>
<dbReference type="AlphaFoldDB" id="A0A5N6LL50"/>
<name>A0A5N6LL50_9ASTR</name>
<evidence type="ECO:0000313" key="2">
    <source>
        <dbReference type="Proteomes" id="UP000326396"/>
    </source>
</evidence>
<dbReference type="OrthoDB" id="2551793at2759"/>
<reference evidence="1 2" key="1">
    <citation type="submission" date="2019-05" db="EMBL/GenBank/DDBJ databases">
        <title>Mikania micrantha, genome provides insights into the molecular mechanism of rapid growth.</title>
        <authorList>
            <person name="Liu B."/>
        </authorList>
    </citation>
    <scope>NUCLEOTIDE SEQUENCE [LARGE SCALE GENOMIC DNA]</scope>
    <source>
        <strain evidence="1">NLD-2019</strain>
        <tissue evidence="1">Leaf</tissue>
    </source>
</reference>
<accession>A0A5N6LL50</accession>
<evidence type="ECO:0008006" key="3">
    <source>
        <dbReference type="Google" id="ProtNLM"/>
    </source>
</evidence>
<organism evidence="1 2">
    <name type="scientific">Mikania micrantha</name>
    <name type="common">bitter vine</name>
    <dbReference type="NCBI Taxonomy" id="192012"/>
    <lineage>
        <taxon>Eukaryota</taxon>
        <taxon>Viridiplantae</taxon>
        <taxon>Streptophyta</taxon>
        <taxon>Embryophyta</taxon>
        <taxon>Tracheophyta</taxon>
        <taxon>Spermatophyta</taxon>
        <taxon>Magnoliopsida</taxon>
        <taxon>eudicotyledons</taxon>
        <taxon>Gunneridae</taxon>
        <taxon>Pentapetalae</taxon>
        <taxon>asterids</taxon>
        <taxon>campanulids</taxon>
        <taxon>Asterales</taxon>
        <taxon>Asteraceae</taxon>
        <taxon>Asteroideae</taxon>
        <taxon>Heliantheae alliance</taxon>
        <taxon>Eupatorieae</taxon>
        <taxon>Mikania</taxon>
    </lineage>
</organism>
<sequence length="180" mass="20132">MKKMETRGFGKANTSWLRLGLIVMSVTPGVGGICCTLRADPVGRGAQIPPARIAFRGLPGSGVPPGLDFKPNKLVFVVLAQSCPFLDCRTSFERRLDSIGQLLAIIDFSAIKLSQNPVMHRRTKHIDIKFHYLRELVEKEKLKMVFCSTKEQVADVMTKPVTLETFEKMKACMGMKKFED</sequence>
<dbReference type="CDD" id="cd09272">
    <property type="entry name" value="RNase_HI_RT_Ty1"/>
    <property type="match status" value="1"/>
</dbReference>